<evidence type="ECO:0000313" key="2">
    <source>
        <dbReference type="Proteomes" id="UP000239724"/>
    </source>
</evidence>
<gene>
    <name evidence="1" type="ORF">CCS01_14175</name>
</gene>
<dbReference type="Proteomes" id="UP000239724">
    <property type="component" value="Unassembled WGS sequence"/>
</dbReference>
<dbReference type="AlphaFoldDB" id="A0A2S6NFQ1"/>
<evidence type="ECO:0008006" key="3">
    <source>
        <dbReference type="Google" id="ProtNLM"/>
    </source>
</evidence>
<organism evidence="1 2">
    <name type="scientific">Rhodopila globiformis</name>
    <name type="common">Rhodopseudomonas globiformis</name>
    <dbReference type="NCBI Taxonomy" id="1071"/>
    <lineage>
        <taxon>Bacteria</taxon>
        <taxon>Pseudomonadati</taxon>
        <taxon>Pseudomonadota</taxon>
        <taxon>Alphaproteobacteria</taxon>
        <taxon>Acetobacterales</taxon>
        <taxon>Acetobacteraceae</taxon>
        <taxon>Rhodopila</taxon>
    </lineage>
</organism>
<reference evidence="1 2" key="1">
    <citation type="journal article" date="2018" name="Arch. Microbiol.">
        <title>New insights into the metabolic potential of the phototrophic purple bacterium Rhodopila globiformis DSM 161(T) from its draft genome sequence and evidence for a vanadium-dependent nitrogenase.</title>
        <authorList>
            <person name="Imhoff J.F."/>
            <person name="Rahn T."/>
            <person name="Kunzel S."/>
            <person name="Neulinger S.C."/>
        </authorList>
    </citation>
    <scope>NUCLEOTIDE SEQUENCE [LARGE SCALE GENOMIC DNA]</scope>
    <source>
        <strain evidence="1 2">DSM 161</strain>
    </source>
</reference>
<name>A0A2S6NFQ1_RHOGL</name>
<dbReference type="PANTHER" id="PTHR43737">
    <property type="entry name" value="BLL7424 PROTEIN"/>
    <property type="match status" value="1"/>
</dbReference>
<dbReference type="Pfam" id="PF07394">
    <property type="entry name" value="DUF1501"/>
    <property type="match status" value="1"/>
</dbReference>
<keyword evidence="2" id="KW-1185">Reference proteome</keyword>
<dbReference type="RefSeq" id="WP_104519498.1">
    <property type="nucleotide sequence ID" value="NZ_NHRY01000144.1"/>
</dbReference>
<sequence length="405" mass="42473">MRLHRRHLLTLAGSLIGLGRDGWAFAADAPVRRRLVVVMLRGAVDGLNVVVPYGDPAYHVMRPTIGLMAPGSDAGVLDLDGHFGLHPALAPLLPLWRERRLAFVHACGSPDPTRSHFEAQDFMESGTPGVRTTPDGWMNRLITVLPAPHGPTRALSLGATRPRILAGAAPAMNFPLGPEAGKPLPLDRPRVAAAFAALYSGNDAMDIAFREGRAARRELVADLAKQTAADNGAPPPAGFPATAAGLGDLLVRDARIQLAFADLGGWDTHVNQGGATGQLAGHLLPLGQGLAALADRLGSRLDDTVVLVMSEFGRTAHENGDKGTDHGHGNVLWVLGGRVAGGRVHGGWPGLAADALYQGRDLAVTSDFRSVIAATLERHLGLSDRQIAAVLPKPPSASLPSLFVG</sequence>
<dbReference type="InterPro" id="IPR010869">
    <property type="entry name" value="DUF1501"/>
</dbReference>
<dbReference type="PANTHER" id="PTHR43737:SF1">
    <property type="entry name" value="DUF1501 DOMAIN-CONTAINING PROTEIN"/>
    <property type="match status" value="1"/>
</dbReference>
<accession>A0A2S6NFQ1</accession>
<dbReference type="EMBL" id="NHRY01000144">
    <property type="protein sequence ID" value="PPQ33475.1"/>
    <property type="molecule type" value="Genomic_DNA"/>
</dbReference>
<dbReference type="OrthoDB" id="9779968at2"/>
<proteinExistence type="predicted"/>
<evidence type="ECO:0000313" key="1">
    <source>
        <dbReference type="EMBL" id="PPQ33475.1"/>
    </source>
</evidence>
<protein>
    <recommendedName>
        <fullName evidence="3">DUF1501 domain-containing protein</fullName>
    </recommendedName>
</protein>
<comment type="caution">
    <text evidence="1">The sequence shown here is derived from an EMBL/GenBank/DDBJ whole genome shotgun (WGS) entry which is preliminary data.</text>
</comment>